<sequence>MLKAAHSSLFADTATHATYLGVNDAGEDSASHWIMLLPAGQFSGRDGRGPYTLADLQAMRTVIEASSRRAGSTELVVDYDHQSVFSSVPGVGGLAPAAGWIKELDARPDGLYGRVEWTEKAAQAIRAKEYRYISPVYRHSKDGKVLHLVSAGLTNTPNLDLAAVAARSHPNSQETDMDKLIEALGLAQGAAEADVLTAVNSLLSSVAAIAVAAGVAKDADTETIVTAIQSASTTNVDPARFVPVDQFVAVQRNLKTLTEKLADDEAEMAVSRAIESGQLTPAARAWGLSLHKSNPAAFADYLKTAPQLTAAQRTASAVPPANGEPSLSETDLAVMRQMGLTKEAMIKAKKGGDA</sequence>
<dbReference type="Pfam" id="PF10123">
    <property type="entry name" value="Mu-like_Pro"/>
    <property type="match status" value="1"/>
</dbReference>
<gene>
    <name evidence="1" type="ORF">J2Z17_004151</name>
</gene>
<evidence type="ECO:0000313" key="2">
    <source>
        <dbReference type="Proteomes" id="UP000759443"/>
    </source>
</evidence>
<dbReference type="PIRSF" id="PIRSF016624">
    <property type="entry name" value="Mu_prophg_I"/>
    <property type="match status" value="1"/>
</dbReference>
<reference evidence="1 2" key="1">
    <citation type="submission" date="2021-03" db="EMBL/GenBank/DDBJ databases">
        <title>Genomic Encyclopedia of Type Strains, Phase IV (KMG-IV): sequencing the most valuable type-strain genomes for metagenomic binning, comparative biology and taxonomic classification.</title>
        <authorList>
            <person name="Goeker M."/>
        </authorList>
    </citation>
    <scope>NUCLEOTIDE SEQUENCE [LARGE SCALE GENOMIC DNA]</scope>
    <source>
        <strain evidence="1 2">DSM 21600</strain>
    </source>
</reference>
<keyword evidence="2" id="KW-1185">Reference proteome</keyword>
<dbReference type="RefSeq" id="WP_209947746.1">
    <property type="nucleotide sequence ID" value="NZ_JAGGJU010000012.1"/>
</dbReference>
<dbReference type="InterPro" id="IPR012106">
    <property type="entry name" value="Phage_Mu_Gp1"/>
</dbReference>
<proteinExistence type="predicted"/>
<dbReference type="EMBL" id="JAGGJU010000012">
    <property type="protein sequence ID" value="MBP1852693.1"/>
    <property type="molecule type" value="Genomic_DNA"/>
</dbReference>
<dbReference type="Proteomes" id="UP000759443">
    <property type="component" value="Unassembled WGS sequence"/>
</dbReference>
<protein>
    <submittedName>
        <fullName evidence="1">Phage I-like protein</fullName>
    </submittedName>
</protein>
<accession>A0ABS4E419</accession>
<comment type="caution">
    <text evidence="1">The sequence shown here is derived from an EMBL/GenBank/DDBJ whole genome shotgun (WGS) entry which is preliminary data.</text>
</comment>
<evidence type="ECO:0000313" key="1">
    <source>
        <dbReference type="EMBL" id="MBP1852693.1"/>
    </source>
</evidence>
<organism evidence="1 2">
    <name type="scientific">Rhizobium halophytocola</name>
    <dbReference type="NCBI Taxonomy" id="735519"/>
    <lineage>
        <taxon>Bacteria</taxon>
        <taxon>Pseudomonadati</taxon>
        <taxon>Pseudomonadota</taxon>
        <taxon>Alphaproteobacteria</taxon>
        <taxon>Hyphomicrobiales</taxon>
        <taxon>Rhizobiaceae</taxon>
        <taxon>Rhizobium/Agrobacterium group</taxon>
        <taxon>Rhizobium</taxon>
    </lineage>
</organism>
<name>A0ABS4E419_9HYPH</name>